<protein>
    <submittedName>
        <fullName evidence="2">Uncharacterized protein</fullName>
    </submittedName>
</protein>
<keyword evidence="3" id="KW-1185">Reference proteome</keyword>
<evidence type="ECO:0000313" key="3">
    <source>
        <dbReference type="Proteomes" id="UP000694389"/>
    </source>
</evidence>
<feature type="region of interest" description="Disordered" evidence="1">
    <location>
        <begin position="1"/>
        <end position="33"/>
    </location>
</feature>
<reference evidence="2" key="2">
    <citation type="submission" date="2025-09" db="UniProtKB">
        <authorList>
            <consortium name="Ensembl"/>
        </authorList>
    </citation>
    <scope>IDENTIFICATION</scope>
</reference>
<accession>A0A8P4G6D1</accession>
<organism evidence="2 3">
    <name type="scientific">Dicentrarchus labrax</name>
    <name type="common">European seabass</name>
    <name type="synonym">Morone labrax</name>
    <dbReference type="NCBI Taxonomy" id="13489"/>
    <lineage>
        <taxon>Eukaryota</taxon>
        <taxon>Metazoa</taxon>
        <taxon>Chordata</taxon>
        <taxon>Craniata</taxon>
        <taxon>Vertebrata</taxon>
        <taxon>Euteleostomi</taxon>
        <taxon>Actinopterygii</taxon>
        <taxon>Neopterygii</taxon>
        <taxon>Teleostei</taxon>
        <taxon>Neoteleostei</taxon>
        <taxon>Acanthomorphata</taxon>
        <taxon>Eupercaria</taxon>
        <taxon>Moronidae</taxon>
        <taxon>Dicentrarchus</taxon>
    </lineage>
</organism>
<proteinExistence type="predicted"/>
<reference evidence="2" key="1">
    <citation type="submission" date="2025-08" db="UniProtKB">
        <authorList>
            <consortium name="Ensembl"/>
        </authorList>
    </citation>
    <scope>IDENTIFICATION</scope>
</reference>
<evidence type="ECO:0000256" key="1">
    <source>
        <dbReference type="SAM" id="MobiDB-lite"/>
    </source>
</evidence>
<feature type="compositionally biased region" description="Pro residues" evidence="1">
    <location>
        <begin position="19"/>
        <end position="31"/>
    </location>
</feature>
<sequence length="136" mass="14756">MSASETPKSRLETRSFPPVSTPAPPPPPAAPLKPLKPLSNMSCCHLSGSCLGCNRRKRTHLLTSGSPCLCQSQSPHGWVLGQAGAPLPTWPGCSTPPKRVPKVPCPPHHYKQVNQFRQKDIHRTNNLTIRARGCVV</sequence>
<dbReference type="GeneTree" id="ENSGT00940000177165"/>
<evidence type="ECO:0000313" key="2">
    <source>
        <dbReference type="Ensembl" id="ENSDLAP00005073058.1"/>
    </source>
</evidence>
<dbReference type="Proteomes" id="UP000694389">
    <property type="component" value="Unassembled WGS sequence"/>
</dbReference>
<dbReference type="AlphaFoldDB" id="A0A8P4G6D1"/>
<name>A0A8P4G6D1_DICLA</name>
<dbReference type="Ensembl" id="ENSDLAT00005087979.1">
    <property type="protein sequence ID" value="ENSDLAP00005073058.1"/>
    <property type="gene ID" value="ENSDLAG00005034354.1"/>
</dbReference>